<dbReference type="Pfam" id="PF07687">
    <property type="entry name" value="M20_dimer"/>
    <property type="match status" value="1"/>
</dbReference>
<evidence type="ECO:0000256" key="3">
    <source>
        <dbReference type="ARBA" id="ARBA00022801"/>
    </source>
</evidence>
<organism evidence="5 6">
    <name type="scientific">Neorhizobium galegae bv. orientalis str. HAMBI 540</name>
    <dbReference type="NCBI Taxonomy" id="1028800"/>
    <lineage>
        <taxon>Bacteria</taxon>
        <taxon>Pseudomonadati</taxon>
        <taxon>Pseudomonadota</taxon>
        <taxon>Alphaproteobacteria</taxon>
        <taxon>Hyphomicrobiales</taxon>
        <taxon>Rhizobiaceae</taxon>
        <taxon>Rhizobium/Agrobacterium group</taxon>
        <taxon>Neorhizobium</taxon>
    </lineage>
</organism>
<dbReference type="Gene3D" id="3.40.630.10">
    <property type="entry name" value="Zn peptidases"/>
    <property type="match status" value="1"/>
</dbReference>
<keyword evidence="1" id="KW-0645">Protease</keyword>
<evidence type="ECO:0000256" key="2">
    <source>
        <dbReference type="ARBA" id="ARBA00022723"/>
    </source>
</evidence>
<dbReference type="NCBIfam" id="NF006579">
    <property type="entry name" value="PRK09104.1"/>
    <property type="match status" value="1"/>
</dbReference>
<evidence type="ECO:0000256" key="1">
    <source>
        <dbReference type="ARBA" id="ARBA00022670"/>
    </source>
</evidence>
<dbReference type="EMBL" id="HG938353">
    <property type="protein sequence ID" value="CDN48578.1"/>
    <property type="molecule type" value="Genomic_DNA"/>
</dbReference>
<dbReference type="GO" id="GO:0008233">
    <property type="term" value="F:peptidase activity"/>
    <property type="evidence" value="ECO:0007669"/>
    <property type="project" value="UniProtKB-KW"/>
</dbReference>
<dbReference type="OrthoDB" id="9761532at2"/>
<sequence>MPRIPEDQIDAVLALVDADIDKSLQRLFDLIRIPSISTDPGYRDQCKAAAEWLSRDLDSIGFDASIRPTTGHPMVVAHQKDAAGPHLLFYGHYDVQPVDPLALWTSDPFEPRLEPLPNGDTAIVARGASDDKGQMMTFVEACRAWKAVTGKLPVQVSILFEGEEEAGSPSLAPFLDATAEELKADMVYVCDTDMWDRETPAVTTMLRGLYSTEVEIACADRDLHSGMFGNAARNALQVLSDVVSSLRTPDGGVAVEGFYDGVKELPEAIKAQWQRLPFDEKGFLADIGLTIPAGEAGRSVLEQVWARPSCEINGMSGGYTGEGFKTVIPAKATAKISFRLVEGQVPEKIRDAFKAHVAARIPADCSVTFKDFGLAPATVMPIESPFLTKTLAALSAEWECEAALAGTGGSIPIIGEFKRRLGCDALLVGFARFDNRVHSPNEKYDLSSFHKGIRSWVRILAELAE</sequence>
<dbReference type="Gene3D" id="3.30.70.360">
    <property type="match status" value="1"/>
</dbReference>
<protein>
    <submittedName>
        <fullName evidence="5">Peptidase M20</fullName>
    </submittedName>
</protein>
<keyword evidence="2" id="KW-0479">Metal-binding</keyword>
<dbReference type="GO" id="GO:0046872">
    <property type="term" value="F:metal ion binding"/>
    <property type="evidence" value="ECO:0007669"/>
    <property type="project" value="UniProtKB-KW"/>
</dbReference>
<keyword evidence="3" id="KW-0378">Hydrolase</keyword>
<evidence type="ECO:0000259" key="4">
    <source>
        <dbReference type="Pfam" id="PF07687"/>
    </source>
</evidence>
<dbReference type="Pfam" id="PF01546">
    <property type="entry name" value="Peptidase_M20"/>
    <property type="match status" value="1"/>
</dbReference>
<feature type="domain" description="Peptidase M20 dimerisation" evidence="4">
    <location>
        <begin position="211"/>
        <end position="363"/>
    </location>
</feature>
<dbReference type="GO" id="GO:0006508">
    <property type="term" value="P:proteolysis"/>
    <property type="evidence" value="ECO:0007669"/>
    <property type="project" value="UniProtKB-KW"/>
</dbReference>
<proteinExistence type="predicted"/>
<evidence type="ECO:0000313" key="6">
    <source>
        <dbReference type="Proteomes" id="UP000028181"/>
    </source>
</evidence>
<dbReference type="InterPro" id="IPR002933">
    <property type="entry name" value="Peptidase_M20"/>
</dbReference>
<dbReference type="PANTHER" id="PTHR43270">
    <property type="entry name" value="BETA-ALA-HIS DIPEPTIDASE"/>
    <property type="match status" value="1"/>
</dbReference>
<name>A0A068SQT5_NEOGA</name>
<dbReference type="AlphaFoldDB" id="A0A068SQT5"/>
<dbReference type="KEGG" id="ngg:RG540_CH24100"/>
<keyword evidence="6" id="KW-1185">Reference proteome</keyword>
<dbReference type="NCBIfam" id="NF005914">
    <property type="entry name" value="PRK07907.1"/>
    <property type="match status" value="1"/>
</dbReference>
<dbReference type="PANTHER" id="PTHR43270:SF12">
    <property type="entry name" value="SUCCINYL-DIAMINOPIMELATE DESUCCINYLASE"/>
    <property type="match status" value="1"/>
</dbReference>
<dbReference type="PATRIC" id="fig|1028800.3.peg.2439"/>
<dbReference type="NCBIfam" id="NF006053">
    <property type="entry name" value="PRK08201.1"/>
    <property type="match status" value="1"/>
</dbReference>
<dbReference type="RefSeq" id="WP_038588118.1">
    <property type="nucleotide sequence ID" value="NZ_HG938353.1"/>
</dbReference>
<reference evidence="6" key="1">
    <citation type="journal article" date="2014" name="BMC Genomics">
        <title>Genome sequencing of two Neorhizobium galegae strains reveals a noeT gene responsible for the unusual acetylation of the nodulation factors.</title>
        <authorList>
            <person name="Osterman J."/>
            <person name="Marsh J."/>
            <person name="Laine P.K."/>
            <person name="Zeng Z."/>
            <person name="Alatalo E."/>
            <person name="Sullivan J.T."/>
            <person name="Young J.P."/>
            <person name="Thomas-Oates J."/>
            <person name="Paulin L."/>
            <person name="Lindstrom K."/>
        </authorList>
    </citation>
    <scope>NUCLEOTIDE SEQUENCE [LARGE SCALE GENOMIC DNA]</scope>
    <source>
        <strain evidence="6">HAMBI 540</strain>
    </source>
</reference>
<dbReference type="InterPro" id="IPR011650">
    <property type="entry name" value="Peptidase_M20_dimer"/>
</dbReference>
<dbReference type="Proteomes" id="UP000028181">
    <property type="component" value="Chromosome I"/>
</dbReference>
<dbReference type="HOGENOM" id="CLU_029469_2_1_5"/>
<dbReference type="InterPro" id="IPR051458">
    <property type="entry name" value="Cyt/Met_Dipeptidase"/>
</dbReference>
<dbReference type="eggNOG" id="COG0624">
    <property type="taxonomic scope" value="Bacteria"/>
</dbReference>
<evidence type="ECO:0000313" key="5">
    <source>
        <dbReference type="EMBL" id="CDN48578.1"/>
    </source>
</evidence>
<accession>A0A068SQT5</accession>
<dbReference type="GeneID" id="24258099"/>
<dbReference type="SUPFAM" id="SSF53187">
    <property type="entry name" value="Zn-dependent exopeptidases"/>
    <property type="match status" value="1"/>
</dbReference>
<gene>
    <name evidence="5" type="ORF">RG540_CH24100</name>
</gene>